<evidence type="ECO:0000256" key="2">
    <source>
        <dbReference type="ARBA" id="ARBA00012251"/>
    </source>
</evidence>
<dbReference type="InterPro" id="IPR044066">
    <property type="entry name" value="TRIAD_supradom"/>
</dbReference>
<dbReference type="SMART" id="SM00647">
    <property type="entry name" value="IBR"/>
    <property type="match status" value="1"/>
</dbReference>
<dbReference type="GO" id="GO:0016567">
    <property type="term" value="P:protein ubiquitination"/>
    <property type="evidence" value="ECO:0007669"/>
    <property type="project" value="InterPro"/>
</dbReference>
<feature type="domain" description="RING-type" evidence="10">
    <location>
        <begin position="119"/>
        <end position="172"/>
    </location>
</feature>
<dbReference type="Gene3D" id="3.30.40.10">
    <property type="entry name" value="Zinc/RING finger domain, C3HC4 (zinc finger)"/>
    <property type="match status" value="1"/>
</dbReference>
<evidence type="ECO:0000256" key="8">
    <source>
        <dbReference type="ARBA" id="ARBA00022833"/>
    </source>
</evidence>
<keyword evidence="3" id="KW-0808">Transferase</keyword>
<protein>
    <recommendedName>
        <fullName evidence="2">RBR-type E3 ubiquitin transferase</fullName>
        <ecNumber evidence="2">2.3.2.31</ecNumber>
    </recommendedName>
</protein>
<dbReference type="Pfam" id="PF01485">
    <property type="entry name" value="IBR"/>
    <property type="match status" value="1"/>
</dbReference>
<evidence type="ECO:0000313" key="12">
    <source>
        <dbReference type="EMBL" id="TVY86719.1"/>
    </source>
</evidence>
<evidence type="ECO:0000259" key="11">
    <source>
        <dbReference type="PROSITE" id="PS51873"/>
    </source>
</evidence>
<evidence type="ECO:0000256" key="9">
    <source>
        <dbReference type="PROSITE-ProRule" id="PRU00175"/>
    </source>
</evidence>
<dbReference type="GO" id="GO:0061630">
    <property type="term" value="F:ubiquitin protein ligase activity"/>
    <property type="evidence" value="ECO:0007669"/>
    <property type="project" value="UniProtKB-EC"/>
</dbReference>
<keyword evidence="6 9" id="KW-0863">Zinc-finger</keyword>
<keyword evidence="13" id="KW-1185">Reference proteome</keyword>
<dbReference type="InterPro" id="IPR013083">
    <property type="entry name" value="Znf_RING/FYVE/PHD"/>
</dbReference>
<evidence type="ECO:0000256" key="3">
    <source>
        <dbReference type="ARBA" id="ARBA00022679"/>
    </source>
</evidence>
<keyword evidence="7" id="KW-0833">Ubl conjugation pathway</keyword>
<evidence type="ECO:0000256" key="4">
    <source>
        <dbReference type="ARBA" id="ARBA00022723"/>
    </source>
</evidence>
<evidence type="ECO:0000313" key="13">
    <source>
        <dbReference type="Proteomes" id="UP000315522"/>
    </source>
</evidence>
<reference evidence="12 13" key="1">
    <citation type="submission" date="2018-05" db="EMBL/GenBank/DDBJ databases">
        <title>Genome sequencing and assembly of the regulated plant pathogen Lachnellula willkommii and related sister species for the development of diagnostic species identification markers.</title>
        <authorList>
            <person name="Giroux E."/>
            <person name="Bilodeau G."/>
        </authorList>
    </citation>
    <scope>NUCLEOTIDE SEQUENCE [LARGE SCALE GENOMIC DNA]</scope>
    <source>
        <strain evidence="12 13">CBS 172.35</strain>
    </source>
</reference>
<evidence type="ECO:0000256" key="5">
    <source>
        <dbReference type="ARBA" id="ARBA00022737"/>
    </source>
</evidence>
<proteinExistence type="predicted"/>
<dbReference type="SUPFAM" id="SSF57850">
    <property type="entry name" value="RING/U-box"/>
    <property type="match status" value="2"/>
</dbReference>
<evidence type="ECO:0000256" key="6">
    <source>
        <dbReference type="ARBA" id="ARBA00022771"/>
    </source>
</evidence>
<dbReference type="CDD" id="cd20335">
    <property type="entry name" value="BRcat_RBR"/>
    <property type="match status" value="1"/>
</dbReference>
<evidence type="ECO:0000256" key="1">
    <source>
        <dbReference type="ARBA" id="ARBA00001798"/>
    </source>
</evidence>
<evidence type="ECO:0000256" key="7">
    <source>
        <dbReference type="ARBA" id="ARBA00022786"/>
    </source>
</evidence>
<comment type="catalytic activity">
    <reaction evidence="1">
        <text>[E2 ubiquitin-conjugating enzyme]-S-ubiquitinyl-L-cysteine + [acceptor protein]-L-lysine = [E2 ubiquitin-conjugating enzyme]-L-cysteine + [acceptor protein]-N(6)-ubiquitinyl-L-lysine.</text>
        <dbReference type="EC" id="2.3.2.31"/>
    </reaction>
</comment>
<dbReference type="Gene3D" id="1.20.120.1750">
    <property type="match status" value="1"/>
</dbReference>
<gene>
    <name evidence="12" type="primary">ARI5</name>
    <name evidence="12" type="ORF">LAWI1_G008383</name>
</gene>
<dbReference type="InterPro" id="IPR002867">
    <property type="entry name" value="IBR_dom"/>
</dbReference>
<keyword evidence="4" id="KW-0479">Metal-binding</keyword>
<sequence length="348" mass="39754">MAHAHSEMPRYIFGHRPWFYTKDPICQILTHYERRHRKTDLKSTLLEHLVTLEATLADEDLRIIRVWVDQHRSLCLPFTTFFNNANLLEEDSSDDDIPLPKLEGILSPAISVPQATIDCAVCMESLEPESLYQQKITPSCDHETRICASCITQSIDIQIQEISWDMIKCPLCPELMSFESIKEIASEEAFQRYFQSFWSVGHTGANKIRYDRNSVIAAFRHMPNFTYCLNAGCDSGQIHGGGDEQPIMTCTECQFKTCFTHKTAWHSDMTCSEYDEVLAKDKERTKQEAASQKFLAEETKICPNPECGLHCTKVSGCDHMTSSFTRIRADGNTAHSNDCRWHPNQLNA</sequence>
<keyword evidence="5" id="KW-0677">Repeat</keyword>
<organism evidence="12 13">
    <name type="scientific">Lachnellula willkommii</name>
    <dbReference type="NCBI Taxonomy" id="215461"/>
    <lineage>
        <taxon>Eukaryota</taxon>
        <taxon>Fungi</taxon>
        <taxon>Dikarya</taxon>
        <taxon>Ascomycota</taxon>
        <taxon>Pezizomycotina</taxon>
        <taxon>Leotiomycetes</taxon>
        <taxon>Helotiales</taxon>
        <taxon>Lachnaceae</taxon>
        <taxon>Lachnellula</taxon>
    </lineage>
</organism>
<dbReference type="GO" id="GO:0008270">
    <property type="term" value="F:zinc ion binding"/>
    <property type="evidence" value="ECO:0007669"/>
    <property type="project" value="UniProtKB-KW"/>
</dbReference>
<accession>A0A559M199</accession>
<dbReference type="InterPro" id="IPR001841">
    <property type="entry name" value="Znf_RING"/>
</dbReference>
<dbReference type="InterPro" id="IPR031127">
    <property type="entry name" value="E3_UB_ligase_RBR"/>
</dbReference>
<dbReference type="EMBL" id="QGML01003160">
    <property type="protein sequence ID" value="TVY86719.1"/>
    <property type="molecule type" value="Genomic_DNA"/>
</dbReference>
<feature type="domain" description="RING-type" evidence="11">
    <location>
        <begin position="115"/>
        <end position="348"/>
    </location>
</feature>
<comment type="caution">
    <text evidence="12">The sequence shown here is derived from an EMBL/GenBank/DDBJ whole genome shotgun (WGS) entry which is preliminary data.</text>
</comment>
<dbReference type="EC" id="2.3.2.31" evidence="2"/>
<dbReference type="PROSITE" id="PS50089">
    <property type="entry name" value="ZF_RING_2"/>
    <property type="match status" value="1"/>
</dbReference>
<evidence type="ECO:0000259" key="10">
    <source>
        <dbReference type="PROSITE" id="PS50089"/>
    </source>
</evidence>
<dbReference type="Proteomes" id="UP000315522">
    <property type="component" value="Unassembled WGS sequence"/>
</dbReference>
<name>A0A559M199_9HELO</name>
<keyword evidence="8" id="KW-0862">Zinc</keyword>
<dbReference type="AlphaFoldDB" id="A0A559M199"/>
<dbReference type="PROSITE" id="PS51873">
    <property type="entry name" value="TRIAD"/>
    <property type="match status" value="1"/>
</dbReference>
<dbReference type="PANTHER" id="PTHR11685">
    <property type="entry name" value="RBR FAMILY RING FINGER AND IBR DOMAIN-CONTAINING"/>
    <property type="match status" value="1"/>
</dbReference>